<proteinExistence type="predicted"/>
<dbReference type="EnsemblMetazoa" id="AMAM001501-RA">
    <property type="protein sequence ID" value="AMAM001501-PA"/>
    <property type="gene ID" value="AMAM001501"/>
</dbReference>
<dbReference type="Proteomes" id="UP000075901">
    <property type="component" value="Unassembled WGS sequence"/>
</dbReference>
<dbReference type="AlphaFoldDB" id="A0A182S7Y8"/>
<evidence type="ECO:0000313" key="2">
    <source>
        <dbReference type="Proteomes" id="UP000075901"/>
    </source>
</evidence>
<reference evidence="2" key="1">
    <citation type="submission" date="2013-09" db="EMBL/GenBank/DDBJ databases">
        <title>The Genome Sequence of Anopheles maculatus species B.</title>
        <authorList>
            <consortium name="The Broad Institute Genomics Platform"/>
            <person name="Neafsey D.E."/>
            <person name="Besansky N."/>
            <person name="Howell P."/>
            <person name="Walton C."/>
            <person name="Young S.K."/>
            <person name="Zeng Q."/>
            <person name="Gargeya S."/>
            <person name="Fitzgerald M."/>
            <person name="Haas B."/>
            <person name="Abouelleil A."/>
            <person name="Allen A.W."/>
            <person name="Alvarado L."/>
            <person name="Arachchi H.M."/>
            <person name="Berlin A.M."/>
            <person name="Chapman S.B."/>
            <person name="Gainer-Dewar J."/>
            <person name="Goldberg J."/>
            <person name="Griggs A."/>
            <person name="Gujja S."/>
            <person name="Hansen M."/>
            <person name="Howarth C."/>
            <person name="Imamovic A."/>
            <person name="Ireland A."/>
            <person name="Larimer J."/>
            <person name="McCowan C."/>
            <person name="Murphy C."/>
            <person name="Pearson M."/>
            <person name="Poon T.W."/>
            <person name="Priest M."/>
            <person name="Roberts A."/>
            <person name="Saif S."/>
            <person name="Shea T."/>
            <person name="Sisk P."/>
            <person name="Sykes S."/>
            <person name="Wortman J."/>
            <person name="Nusbaum C."/>
            <person name="Birren B."/>
        </authorList>
    </citation>
    <scope>NUCLEOTIDE SEQUENCE [LARGE SCALE GENOMIC DNA]</scope>
    <source>
        <strain evidence="2">maculatus3</strain>
    </source>
</reference>
<reference evidence="1" key="2">
    <citation type="submission" date="2020-05" db="UniProtKB">
        <authorList>
            <consortium name="EnsemblMetazoa"/>
        </authorList>
    </citation>
    <scope>IDENTIFICATION</scope>
    <source>
        <strain evidence="1">maculatus3</strain>
    </source>
</reference>
<dbReference type="VEuPathDB" id="VectorBase:AMAM001501"/>
<accession>A0A182S7Y8</accession>
<evidence type="ECO:0000313" key="1">
    <source>
        <dbReference type="EnsemblMetazoa" id="AMAM001501-PA"/>
    </source>
</evidence>
<keyword evidence="2" id="KW-1185">Reference proteome</keyword>
<organism evidence="1 2">
    <name type="scientific">Anopheles maculatus</name>
    <dbReference type="NCBI Taxonomy" id="74869"/>
    <lineage>
        <taxon>Eukaryota</taxon>
        <taxon>Metazoa</taxon>
        <taxon>Ecdysozoa</taxon>
        <taxon>Arthropoda</taxon>
        <taxon>Hexapoda</taxon>
        <taxon>Insecta</taxon>
        <taxon>Pterygota</taxon>
        <taxon>Neoptera</taxon>
        <taxon>Endopterygota</taxon>
        <taxon>Diptera</taxon>
        <taxon>Nematocera</taxon>
        <taxon>Culicoidea</taxon>
        <taxon>Culicidae</taxon>
        <taxon>Anophelinae</taxon>
        <taxon>Anopheles</taxon>
        <taxon>Anopheles maculatus group</taxon>
    </lineage>
</organism>
<protein>
    <submittedName>
        <fullName evidence="1">Uncharacterized protein</fullName>
    </submittedName>
</protein>
<name>A0A182S7Y8_9DIPT</name>
<sequence length="117" mass="13251">MNFPTFYKENSKNSSRKIASTVTCVPYDIQSSEQNCTKCDNCFRFTFYKENSKNSSRKIASPLLRVGRLAGEDRVQMVPLDGCPEQTIFDNVSGVLFDLIIHQIIVDEPEHIGLRSA</sequence>